<sequence length="527" mass="58251">MAGSLTTAGFVRCVPVHSPFKKNVFLLFAITPHISVSLLEEESSPIVQFQDVNTTLGHLSPGLVSTLDGSRNLTLRQQARRSRQINYCVNLLNYAGTYYPQSEVFPGPPQQRPPYPPNQYQSPWGGYPYPQYGPSNLDKPCDQRASIGAYTFTSNCHPPSETGPATCPKYSKTKAVYTGPNQFLKGCPAGLMGYCCCWDVFLVLSVIALISSSLFDVESSAPILQLKDVNITRGDLSPAMVSTLDGSRNLALRQQARRSRQINYCVNLLNYAGTYYPQVQVFPGPLQPYRPNQYPGYPNPNQSPWGGYPYPLDPQIEPDLYIQLELNPATRVCHPGFLRYWDVGCSEQFGPPRGKSCKDRGSFEKYTSSTLCYLSDTGPQTCRSLQSDAVYTGINPDADCPLNYSTFCCCRPVNGSPRNKGRPTGPISIPYPQGNQFPWGGNPYPNQSPWGGYAYPQYGPPTPKSCSERGIDPAARWSTLCYLSDTGPQTCRLKDPNAVYTGINPGGMCPLKLFDILLLRSDQWGNM</sequence>
<evidence type="ECO:0000313" key="1">
    <source>
        <dbReference type="EMBL" id="OXA48807.1"/>
    </source>
</evidence>
<accession>A0A226DVS8</accession>
<gene>
    <name evidence="1" type="ORF">Fcan01_16211</name>
</gene>
<evidence type="ECO:0000313" key="2">
    <source>
        <dbReference type="Proteomes" id="UP000198287"/>
    </source>
</evidence>
<dbReference type="AlphaFoldDB" id="A0A226DVS8"/>
<reference evidence="1 2" key="1">
    <citation type="submission" date="2015-12" db="EMBL/GenBank/DDBJ databases">
        <title>The genome of Folsomia candida.</title>
        <authorList>
            <person name="Faddeeva A."/>
            <person name="Derks M.F."/>
            <person name="Anvar Y."/>
            <person name="Smit S."/>
            <person name="Van Straalen N."/>
            <person name="Roelofs D."/>
        </authorList>
    </citation>
    <scope>NUCLEOTIDE SEQUENCE [LARGE SCALE GENOMIC DNA]</scope>
    <source>
        <strain evidence="1 2">VU population</strain>
        <tissue evidence="1">Whole body</tissue>
    </source>
</reference>
<dbReference type="EMBL" id="LNIX01000011">
    <property type="protein sequence ID" value="OXA48807.1"/>
    <property type="molecule type" value="Genomic_DNA"/>
</dbReference>
<dbReference type="Proteomes" id="UP000198287">
    <property type="component" value="Unassembled WGS sequence"/>
</dbReference>
<keyword evidence="2" id="KW-1185">Reference proteome</keyword>
<name>A0A226DVS8_FOLCA</name>
<protein>
    <submittedName>
        <fullName evidence="1">Uncharacterized protein</fullName>
    </submittedName>
</protein>
<proteinExistence type="predicted"/>
<comment type="caution">
    <text evidence="1">The sequence shown here is derived from an EMBL/GenBank/DDBJ whole genome shotgun (WGS) entry which is preliminary data.</text>
</comment>
<organism evidence="1 2">
    <name type="scientific">Folsomia candida</name>
    <name type="common">Springtail</name>
    <dbReference type="NCBI Taxonomy" id="158441"/>
    <lineage>
        <taxon>Eukaryota</taxon>
        <taxon>Metazoa</taxon>
        <taxon>Ecdysozoa</taxon>
        <taxon>Arthropoda</taxon>
        <taxon>Hexapoda</taxon>
        <taxon>Collembola</taxon>
        <taxon>Entomobryomorpha</taxon>
        <taxon>Isotomoidea</taxon>
        <taxon>Isotomidae</taxon>
        <taxon>Proisotominae</taxon>
        <taxon>Folsomia</taxon>
    </lineage>
</organism>